<evidence type="ECO:0000256" key="5">
    <source>
        <dbReference type="RuleBase" id="RU362116"/>
    </source>
</evidence>
<dbReference type="InterPro" id="IPR020013">
    <property type="entry name" value="Flagellar_FlgE/F/G"/>
</dbReference>
<evidence type="ECO:0000313" key="9">
    <source>
        <dbReference type="EMBL" id="MBB4286684.1"/>
    </source>
</evidence>
<dbReference type="InterPro" id="IPR010930">
    <property type="entry name" value="Flg_bb/hook_C_dom"/>
</dbReference>
<reference evidence="9 10" key="1">
    <citation type="submission" date="2020-08" db="EMBL/GenBank/DDBJ databases">
        <title>Genome sequencing of Purple Non-Sulfur Bacteria from various extreme environments.</title>
        <authorList>
            <person name="Mayer M."/>
        </authorList>
    </citation>
    <scope>NUCLEOTIDE SEQUENCE [LARGE SCALE GENOMIC DNA]</scope>
    <source>
        <strain evidence="9 10">JA135</strain>
    </source>
</reference>
<feature type="domain" description="Flagellar basal body rod protein N-terminal" evidence="6">
    <location>
        <begin position="8"/>
        <end position="37"/>
    </location>
</feature>
<feature type="domain" description="Flagellar basal-body/hook protein C-terminal" evidence="7">
    <location>
        <begin position="365"/>
        <end position="410"/>
    </location>
</feature>
<dbReference type="GO" id="GO:0009424">
    <property type="term" value="C:bacterial-type flagellum hook"/>
    <property type="evidence" value="ECO:0007669"/>
    <property type="project" value="TreeGrafter"/>
</dbReference>
<dbReference type="SUPFAM" id="SSF117143">
    <property type="entry name" value="Flagellar hook protein flgE"/>
    <property type="match status" value="1"/>
</dbReference>
<accession>A0A7W6S0K3</accession>
<evidence type="ECO:0000259" key="6">
    <source>
        <dbReference type="Pfam" id="PF00460"/>
    </source>
</evidence>
<proteinExistence type="inferred from homology"/>
<evidence type="ECO:0000256" key="1">
    <source>
        <dbReference type="ARBA" id="ARBA00004117"/>
    </source>
</evidence>
<comment type="caution">
    <text evidence="9">The sequence shown here is derived from an EMBL/GenBank/DDBJ whole genome shotgun (WGS) entry which is preliminary data.</text>
</comment>
<keyword evidence="4 5" id="KW-0975">Bacterial flagellum</keyword>
<dbReference type="Proteomes" id="UP000555728">
    <property type="component" value="Unassembled WGS sequence"/>
</dbReference>
<evidence type="ECO:0000259" key="7">
    <source>
        <dbReference type="Pfam" id="PF06429"/>
    </source>
</evidence>
<evidence type="ECO:0000256" key="2">
    <source>
        <dbReference type="ARBA" id="ARBA00009677"/>
    </source>
</evidence>
<feature type="domain" description="Flagellar hook protein FlgE D2" evidence="8">
    <location>
        <begin position="176"/>
        <end position="291"/>
    </location>
</feature>
<dbReference type="Pfam" id="PF06429">
    <property type="entry name" value="Flg_bbr_C"/>
    <property type="match status" value="1"/>
</dbReference>
<dbReference type="AlphaFoldDB" id="A0A7W6S0K3"/>
<sequence length="412" mass="43758">MSVFAALHTSSQAMSTQSHVMERISGNVSNVNTTGYKAFDAHLRESVNHVTPKGSFVGVNAVDIRHMDRQGSVLATGRGLDLALNGPGFFVTNPAFDGSGTQHFTRNGATTGRVGEDGNSYLATVSGQYILGWAADASGAIDTESALVPIQLDSTEGLAGEPTTRIAFEANVEAGSTQGHSFEVGVWSSPGENGENARYSLVMSWTPGAIGSNTWTVGYGVRGPDGAVTPLEDTTEVTFNSDGTYATPTETPVLTVPLGEGVSNDIEIDLSGMTQYGETGFVERRQEVDGFPSGRVSNVQFDGFGRLTADYSNGQTRTLYQLAIADFPAPQNLTDVGNSMFTYDTDAGEPLFFAVENQFSRTSVQPGSLEASTVDLASEFSRMITTQRAYSTSATVYRTSDEMIRTAAALKQ</sequence>
<dbReference type="Pfam" id="PF00460">
    <property type="entry name" value="Flg_bb_rod"/>
    <property type="match status" value="1"/>
</dbReference>
<dbReference type="InterPro" id="IPR037058">
    <property type="entry name" value="Falgellar_hook_FlgE_sf"/>
</dbReference>
<evidence type="ECO:0000259" key="8">
    <source>
        <dbReference type="Pfam" id="PF07559"/>
    </source>
</evidence>
<dbReference type="GO" id="GO:0071978">
    <property type="term" value="P:bacterial-type flagellum-dependent swarming motility"/>
    <property type="evidence" value="ECO:0007669"/>
    <property type="project" value="TreeGrafter"/>
</dbReference>
<comment type="similarity">
    <text evidence="2 5">Belongs to the flagella basal body rod proteins family.</text>
</comment>
<dbReference type="PANTHER" id="PTHR30435:SF1">
    <property type="entry name" value="FLAGELLAR HOOK PROTEIN FLGE"/>
    <property type="match status" value="1"/>
</dbReference>
<dbReference type="RefSeq" id="WP_184435752.1">
    <property type="nucleotide sequence ID" value="NZ_JACIGI010000019.1"/>
</dbReference>
<evidence type="ECO:0000313" key="10">
    <source>
        <dbReference type="Proteomes" id="UP000555728"/>
    </source>
</evidence>
<dbReference type="Gene3D" id="2.60.98.20">
    <property type="entry name" value="Flagellar hook protein FlgE"/>
    <property type="match status" value="1"/>
</dbReference>
<dbReference type="GO" id="GO:0009425">
    <property type="term" value="C:bacterial-type flagellum basal body"/>
    <property type="evidence" value="ECO:0007669"/>
    <property type="project" value="UniProtKB-SubCell"/>
</dbReference>
<evidence type="ECO:0000256" key="3">
    <source>
        <dbReference type="ARBA" id="ARBA00019015"/>
    </source>
</evidence>
<evidence type="ECO:0000256" key="4">
    <source>
        <dbReference type="ARBA" id="ARBA00023143"/>
    </source>
</evidence>
<name>A0A7W6S0K3_9PROT</name>
<dbReference type="InterPro" id="IPR037925">
    <property type="entry name" value="FlgE/F/G-like"/>
</dbReference>
<comment type="subcellular location">
    <subcellularLocation>
        <location evidence="1 5">Bacterial flagellum basal body</location>
    </subcellularLocation>
</comment>
<dbReference type="NCBIfam" id="TIGR03506">
    <property type="entry name" value="FlgEFG_subfam"/>
    <property type="match status" value="1"/>
</dbReference>
<organism evidence="9 10">
    <name type="scientific">Roseospira goensis</name>
    <dbReference type="NCBI Taxonomy" id="391922"/>
    <lineage>
        <taxon>Bacteria</taxon>
        <taxon>Pseudomonadati</taxon>
        <taxon>Pseudomonadota</taxon>
        <taxon>Alphaproteobacteria</taxon>
        <taxon>Rhodospirillales</taxon>
        <taxon>Rhodospirillaceae</taxon>
        <taxon>Roseospira</taxon>
    </lineage>
</organism>
<keyword evidence="9" id="KW-0282">Flagellum</keyword>
<dbReference type="InterPro" id="IPR001444">
    <property type="entry name" value="Flag_bb_rod_N"/>
</dbReference>
<dbReference type="InterPro" id="IPR011491">
    <property type="entry name" value="FlgE_D2"/>
</dbReference>
<gene>
    <name evidence="9" type="ORF">GGD88_002419</name>
</gene>
<dbReference type="PANTHER" id="PTHR30435">
    <property type="entry name" value="FLAGELLAR PROTEIN"/>
    <property type="match status" value="1"/>
</dbReference>
<protein>
    <recommendedName>
        <fullName evidence="3 5">Flagellar hook protein FlgE</fullName>
    </recommendedName>
</protein>
<dbReference type="EMBL" id="JACIGI010000019">
    <property type="protein sequence ID" value="MBB4286684.1"/>
    <property type="molecule type" value="Genomic_DNA"/>
</dbReference>
<keyword evidence="10" id="KW-1185">Reference proteome</keyword>
<dbReference type="Pfam" id="PF07559">
    <property type="entry name" value="FlgE_D2"/>
    <property type="match status" value="1"/>
</dbReference>
<comment type="function">
    <text evidence="5">A flexible structure which links the flagellar filament to the drive apparatus in the basal body.</text>
</comment>
<dbReference type="GO" id="GO:0005829">
    <property type="term" value="C:cytosol"/>
    <property type="evidence" value="ECO:0007669"/>
    <property type="project" value="TreeGrafter"/>
</dbReference>
<keyword evidence="9" id="KW-0969">Cilium</keyword>
<keyword evidence="9" id="KW-0966">Cell projection</keyword>